<accession>A0ABV4CXY1</accession>
<dbReference type="EMBL" id="JBCLPP010000016">
    <property type="protein sequence ID" value="MEY8245395.1"/>
    <property type="molecule type" value="Genomic_DNA"/>
</dbReference>
<protein>
    <submittedName>
        <fullName evidence="2">DUF4919 domain-containing protein</fullName>
    </submittedName>
</protein>
<evidence type="ECO:0000256" key="1">
    <source>
        <dbReference type="SAM" id="SignalP"/>
    </source>
</evidence>
<evidence type="ECO:0000313" key="3">
    <source>
        <dbReference type="Proteomes" id="UP001565200"/>
    </source>
</evidence>
<evidence type="ECO:0000313" key="2">
    <source>
        <dbReference type="EMBL" id="MEY8245395.1"/>
    </source>
</evidence>
<feature type="signal peptide" evidence="1">
    <location>
        <begin position="1"/>
        <end position="22"/>
    </location>
</feature>
<keyword evidence="1" id="KW-0732">Signal</keyword>
<comment type="caution">
    <text evidence="2">The sequence shown here is derived from an EMBL/GenBank/DDBJ whole genome shotgun (WGS) entry which is preliminary data.</text>
</comment>
<sequence>MKKTIFILLALILVCGTLSSEAARTDAKKLKPEKPDMEKIKKEVNDPASKYYYPKLFRMYTSNDTSMTLDQFRHLYLGYVFQEDYNPYRRSRYSSKVEDLYYRDKHTQAECDTIINYAENSLKDDPFDLRQMSFLIYAYREKKKNNLANIWQYKLNHLLEAIVSTGTGLDEENAWVIINPQHEYNLMNFQDYIVESHEDRPPHYDYITVKQTDKKDPKGFYFNVLYILQEYYRKFPEDLN</sequence>
<dbReference type="RefSeq" id="WP_369863426.1">
    <property type="nucleotide sequence ID" value="NZ_JBCLPP010000016.1"/>
</dbReference>
<feature type="chain" id="PRO_5045336027" evidence="1">
    <location>
        <begin position="23"/>
        <end position="240"/>
    </location>
</feature>
<dbReference type="InterPro" id="IPR032578">
    <property type="entry name" value="DUF4919"/>
</dbReference>
<proteinExistence type="predicted"/>
<name>A0ABV4CXY1_9BACT</name>
<dbReference type="Pfam" id="PF16266">
    <property type="entry name" value="DUF4919"/>
    <property type="match status" value="1"/>
</dbReference>
<keyword evidence="3" id="KW-1185">Reference proteome</keyword>
<reference evidence="2 3" key="1">
    <citation type="submission" date="2024-03" db="EMBL/GenBank/DDBJ databases">
        <title>Mouse gut bacterial collection (mGBC) of GemPharmatech.</title>
        <authorList>
            <person name="He Y."/>
            <person name="Dong L."/>
            <person name="Wu D."/>
            <person name="Gao X."/>
            <person name="Lin Z."/>
        </authorList>
    </citation>
    <scope>NUCLEOTIDE SEQUENCE [LARGE SCALE GENOMIC DNA]</scope>
    <source>
        <strain evidence="2 3">54-13</strain>
    </source>
</reference>
<dbReference type="Proteomes" id="UP001565200">
    <property type="component" value="Unassembled WGS sequence"/>
</dbReference>
<gene>
    <name evidence="2" type="ORF">AAK873_07170</name>
</gene>
<organism evidence="2 3">
    <name type="scientific">Heminiphilus faecis</name>
    <dbReference type="NCBI Taxonomy" id="2601703"/>
    <lineage>
        <taxon>Bacteria</taxon>
        <taxon>Pseudomonadati</taxon>
        <taxon>Bacteroidota</taxon>
        <taxon>Bacteroidia</taxon>
        <taxon>Bacteroidales</taxon>
        <taxon>Muribaculaceae</taxon>
        <taxon>Heminiphilus</taxon>
    </lineage>
</organism>